<gene>
    <name evidence="4" type="ORF">E5161_20050</name>
</gene>
<keyword evidence="1" id="KW-0732">Signal</keyword>
<dbReference type="InterPro" id="IPR051933">
    <property type="entry name" value="Resuscitation_pf_RpfB"/>
</dbReference>
<dbReference type="InterPro" id="IPR007137">
    <property type="entry name" value="DUF348"/>
</dbReference>
<dbReference type="GO" id="GO:0009254">
    <property type="term" value="P:peptidoglycan turnover"/>
    <property type="evidence" value="ECO:0007669"/>
    <property type="project" value="InterPro"/>
</dbReference>
<dbReference type="InterPro" id="IPR011098">
    <property type="entry name" value="G5_dom"/>
</dbReference>
<proteinExistence type="predicted"/>
<keyword evidence="5" id="KW-1185">Reference proteome</keyword>
<keyword evidence="2" id="KW-0812">Transmembrane</keyword>
<feature type="transmembrane region" description="Helical" evidence="2">
    <location>
        <begin position="30"/>
        <end position="48"/>
    </location>
</feature>
<dbReference type="InterPro" id="IPR010611">
    <property type="entry name" value="3D_dom"/>
</dbReference>
<name>A0A4U0F267_9BACL</name>
<dbReference type="SUPFAM" id="SSF50685">
    <property type="entry name" value="Barwin-like endoglucanases"/>
    <property type="match status" value="1"/>
</dbReference>
<dbReference type="EMBL" id="SUPK01000013">
    <property type="protein sequence ID" value="TJY38585.1"/>
    <property type="molecule type" value="Genomic_DNA"/>
</dbReference>
<evidence type="ECO:0000259" key="3">
    <source>
        <dbReference type="PROSITE" id="PS51109"/>
    </source>
</evidence>
<evidence type="ECO:0000313" key="5">
    <source>
        <dbReference type="Proteomes" id="UP000309673"/>
    </source>
</evidence>
<keyword evidence="2" id="KW-0472">Membrane</keyword>
<keyword evidence="2" id="KW-1133">Transmembrane helix</keyword>
<dbReference type="Gene3D" id="2.20.230.10">
    <property type="entry name" value="Resuscitation-promoting factor rpfb"/>
    <property type="match status" value="1"/>
</dbReference>
<sequence length="382" mass="41295">MGIFPAGETHDPRPTGKLIAAKWKHEHLRVILIGAILSFAVITMYTSLLNGASAKSVTVVDDGKFAVYQTRSSDVSGFLEEQNINVGPYDRLSLSLADPLHKRGHIVIERAKQISIQADGTQQVKYTTEQTVGSALKAFGVQVGAQDRVVPALDSPLLEGIKVSVIRVRTENTETKEPIRFAVVERKDADLAVGKKKVITAGKPGVLVKKVVKVYENGKLVRQQVLNQAVAQPAVQQVVAVGTKKKPKVTTLAYNASTEGNVLKLNGNTVKVKHVLNNVTLTAYSAGVASTGKSKGHPEYGITRSGTRVQEGRTIAVDPKVIPLGWWVYIEGIGLRRAEDTGSAIKGKKIDVYYDSEAYADRFGLKRGYTVYVIGPVKPTAS</sequence>
<dbReference type="GO" id="GO:0019867">
    <property type="term" value="C:outer membrane"/>
    <property type="evidence" value="ECO:0007669"/>
    <property type="project" value="InterPro"/>
</dbReference>
<dbReference type="PROSITE" id="PS51109">
    <property type="entry name" value="G5"/>
    <property type="match status" value="1"/>
</dbReference>
<accession>A0A4U0F267</accession>
<comment type="caution">
    <text evidence="4">The sequence shown here is derived from an EMBL/GenBank/DDBJ whole genome shotgun (WGS) entry which is preliminary data.</text>
</comment>
<evidence type="ECO:0000313" key="4">
    <source>
        <dbReference type="EMBL" id="TJY38585.1"/>
    </source>
</evidence>
<dbReference type="PANTHER" id="PTHR39160:SF4">
    <property type="entry name" value="RESUSCITATION-PROMOTING FACTOR RPFB"/>
    <property type="match status" value="1"/>
</dbReference>
<dbReference type="InterPro" id="IPR036908">
    <property type="entry name" value="RlpA-like_sf"/>
</dbReference>
<feature type="domain" description="G5" evidence="3">
    <location>
        <begin position="165"/>
        <end position="245"/>
    </location>
</feature>
<dbReference type="InterPro" id="IPR059180">
    <property type="entry name" value="3D_YorM"/>
</dbReference>
<dbReference type="CDD" id="cd14667">
    <property type="entry name" value="3D_containing_proteins"/>
    <property type="match status" value="1"/>
</dbReference>
<dbReference type="SMART" id="SM01208">
    <property type="entry name" value="G5"/>
    <property type="match status" value="1"/>
</dbReference>
<dbReference type="Pfam" id="PF03990">
    <property type="entry name" value="DUF348"/>
    <property type="match status" value="2"/>
</dbReference>
<organism evidence="4 5">
    <name type="scientific">Cohnella pontilimi</name>
    <dbReference type="NCBI Taxonomy" id="2564100"/>
    <lineage>
        <taxon>Bacteria</taxon>
        <taxon>Bacillati</taxon>
        <taxon>Bacillota</taxon>
        <taxon>Bacilli</taxon>
        <taxon>Bacillales</taxon>
        <taxon>Paenibacillaceae</taxon>
        <taxon>Cohnella</taxon>
    </lineage>
</organism>
<dbReference type="PANTHER" id="PTHR39160">
    <property type="entry name" value="CELL WALL-BINDING PROTEIN YOCH"/>
    <property type="match status" value="1"/>
</dbReference>
<dbReference type="RefSeq" id="WP_136779658.1">
    <property type="nucleotide sequence ID" value="NZ_SUPK01000013.1"/>
</dbReference>
<evidence type="ECO:0000256" key="1">
    <source>
        <dbReference type="ARBA" id="ARBA00022729"/>
    </source>
</evidence>
<dbReference type="Pfam" id="PF07501">
    <property type="entry name" value="G5"/>
    <property type="match status" value="1"/>
</dbReference>
<dbReference type="AlphaFoldDB" id="A0A4U0F267"/>
<dbReference type="Pfam" id="PF06725">
    <property type="entry name" value="3D"/>
    <property type="match status" value="1"/>
</dbReference>
<evidence type="ECO:0000256" key="2">
    <source>
        <dbReference type="SAM" id="Phobius"/>
    </source>
</evidence>
<dbReference type="Gene3D" id="2.40.40.10">
    <property type="entry name" value="RlpA-like domain"/>
    <property type="match status" value="1"/>
</dbReference>
<dbReference type="Proteomes" id="UP000309673">
    <property type="component" value="Unassembled WGS sequence"/>
</dbReference>
<dbReference type="OrthoDB" id="9798935at2"/>
<protein>
    <submittedName>
        <fullName evidence="4">DUF348 domain-containing protein</fullName>
    </submittedName>
</protein>
<reference evidence="4 5" key="1">
    <citation type="submission" date="2019-04" db="EMBL/GenBank/DDBJ databases">
        <title>Cohnella sp. nov., isolated from soil.</title>
        <authorList>
            <person name="Kim W."/>
        </authorList>
    </citation>
    <scope>NUCLEOTIDE SEQUENCE [LARGE SCALE GENOMIC DNA]</scope>
    <source>
        <strain evidence="4 5">CAU 1483</strain>
    </source>
</reference>
<dbReference type="GO" id="GO:0004553">
    <property type="term" value="F:hydrolase activity, hydrolyzing O-glycosyl compounds"/>
    <property type="evidence" value="ECO:0007669"/>
    <property type="project" value="InterPro"/>
</dbReference>